<gene>
    <name evidence="3" type="ORF">V8G54_009456</name>
</gene>
<dbReference type="Gene3D" id="3.40.309.10">
    <property type="entry name" value="Aldehyde Dehydrogenase, Chain A, domain 2"/>
    <property type="match status" value="1"/>
</dbReference>
<name>A0AAQ3S5H5_VIGMU</name>
<keyword evidence="4" id="KW-1185">Reference proteome</keyword>
<dbReference type="InterPro" id="IPR016163">
    <property type="entry name" value="Ald_DH_C"/>
</dbReference>
<proteinExistence type="predicted"/>
<feature type="region of interest" description="Disordered" evidence="1">
    <location>
        <begin position="1"/>
        <end position="28"/>
    </location>
</feature>
<organism evidence="3 4">
    <name type="scientific">Vigna mungo</name>
    <name type="common">Black gram</name>
    <name type="synonym">Phaseolus mungo</name>
    <dbReference type="NCBI Taxonomy" id="3915"/>
    <lineage>
        <taxon>Eukaryota</taxon>
        <taxon>Viridiplantae</taxon>
        <taxon>Streptophyta</taxon>
        <taxon>Embryophyta</taxon>
        <taxon>Tracheophyta</taxon>
        <taxon>Spermatophyta</taxon>
        <taxon>Magnoliopsida</taxon>
        <taxon>eudicotyledons</taxon>
        <taxon>Gunneridae</taxon>
        <taxon>Pentapetalae</taxon>
        <taxon>rosids</taxon>
        <taxon>fabids</taxon>
        <taxon>Fabales</taxon>
        <taxon>Fabaceae</taxon>
        <taxon>Papilionoideae</taxon>
        <taxon>50 kb inversion clade</taxon>
        <taxon>NPAAA clade</taxon>
        <taxon>indigoferoid/millettioid clade</taxon>
        <taxon>Phaseoleae</taxon>
        <taxon>Vigna</taxon>
    </lineage>
</organism>
<reference evidence="3 4" key="1">
    <citation type="journal article" date="2023" name="Life. Sci Alliance">
        <title>Evolutionary insights into 3D genome organization and epigenetic landscape of Vigna mungo.</title>
        <authorList>
            <person name="Junaid A."/>
            <person name="Singh B."/>
            <person name="Bhatia S."/>
        </authorList>
    </citation>
    <scope>NUCLEOTIDE SEQUENCE [LARGE SCALE GENOMIC DNA]</scope>
    <source>
        <strain evidence="3">Urdbean</strain>
    </source>
</reference>
<dbReference type="EMBL" id="CP144698">
    <property type="protein sequence ID" value="WVZ16474.1"/>
    <property type="molecule type" value="Genomic_DNA"/>
</dbReference>
<evidence type="ECO:0000256" key="1">
    <source>
        <dbReference type="SAM" id="MobiDB-lite"/>
    </source>
</evidence>
<dbReference type="InterPro" id="IPR016161">
    <property type="entry name" value="Ald_DH/histidinol_DH"/>
</dbReference>
<feature type="compositionally biased region" description="Low complexity" evidence="1">
    <location>
        <begin position="1"/>
        <end position="23"/>
    </location>
</feature>
<accession>A0AAQ3S5H5</accession>
<sequence>MDSDPKSSTSPASNSNSSKLPPSKEQHHRGLLNHCEIMCAATSSSRVLVQEGIYDEFEKKLVEKAKAWVVGDPFDPKFQQGPQVDVKQFEKIFSYIKIGLEEV</sequence>
<evidence type="ECO:0000259" key="2">
    <source>
        <dbReference type="Pfam" id="PF00171"/>
    </source>
</evidence>
<protein>
    <recommendedName>
        <fullName evidence="2">Aldehyde dehydrogenase domain-containing protein</fullName>
    </recommendedName>
</protein>
<evidence type="ECO:0000313" key="4">
    <source>
        <dbReference type="Proteomes" id="UP001374535"/>
    </source>
</evidence>
<evidence type="ECO:0000313" key="3">
    <source>
        <dbReference type="EMBL" id="WVZ16474.1"/>
    </source>
</evidence>
<feature type="domain" description="Aldehyde dehydrogenase" evidence="2">
    <location>
        <begin position="42"/>
        <end position="102"/>
    </location>
</feature>
<dbReference type="InterPro" id="IPR015590">
    <property type="entry name" value="Aldehyde_DH_dom"/>
</dbReference>
<dbReference type="PANTHER" id="PTHR11699">
    <property type="entry name" value="ALDEHYDE DEHYDROGENASE-RELATED"/>
    <property type="match status" value="1"/>
</dbReference>
<dbReference type="Proteomes" id="UP001374535">
    <property type="component" value="Chromosome 3"/>
</dbReference>
<dbReference type="GO" id="GO:0016620">
    <property type="term" value="F:oxidoreductase activity, acting on the aldehyde or oxo group of donors, NAD or NADP as acceptor"/>
    <property type="evidence" value="ECO:0007669"/>
    <property type="project" value="InterPro"/>
</dbReference>
<dbReference type="AlphaFoldDB" id="A0AAQ3S5H5"/>
<dbReference type="SUPFAM" id="SSF53720">
    <property type="entry name" value="ALDH-like"/>
    <property type="match status" value="1"/>
</dbReference>
<dbReference type="Pfam" id="PF00171">
    <property type="entry name" value="Aldedh"/>
    <property type="match status" value="1"/>
</dbReference>